<dbReference type="AlphaFoldDB" id="A0AAP0GJ87"/>
<gene>
    <name evidence="2" type="ORF">SSX86_030424</name>
</gene>
<organism evidence="2 3">
    <name type="scientific">Deinandra increscens subsp. villosa</name>
    <dbReference type="NCBI Taxonomy" id="3103831"/>
    <lineage>
        <taxon>Eukaryota</taxon>
        <taxon>Viridiplantae</taxon>
        <taxon>Streptophyta</taxon>
        <taxon>Embryophyta</taxon>
        <taxon>Tracheophyta</taxon>
        <taxon>Spermatophyta</taxon>
        <taxon>Magnoliopsida</taxon>
        <taxon>eudicotyledons</taxon>
        <taxon>Gunneridae</taxon>
        <taxon>Pentapetalae</taxon>
        <taxon>asterids</taxon>
        <taxon>campanulids</taxon>
        <taxon>Asterales</taxon>
        <taxon>Asteraceae</taxon>
        <taxon>Asteroideae</taxon>
        <taxon>Heliantheae alliance</taxon>
        <taxon>Madieae</taxon>
        <taxon>Madiinae</taxon>
        <taxon>Deinandra</taxon>
    </lineage>
</organism>
<dbReference type="PANTHER" id="PTHR35111:SF5">
    <property type="entry name" value="F10A5.9"/>
    <property type="match status" value="1"/>
</dbReference>
<protein>
    <submittedName>
        <fullName evidence="2">Uncharacterized protein</fullName>
    </submittedName>
</protein>
<reference evidence="2 3" key="1">
    <citation type="submission" date="2024-04" db="EMBL/GenBank/DDBJ databases">
        <title>The reference genome of an endangered Asteraceae, Deinandra increscens subsp. villosa, native to the Central Coast of California.</title>
        <authorList>
            <person name="Guilliams M."/>
            <person name="Hasenstab-Lehman K."/>
            <person name="Meyer R."/>
            <person name="Mcevoy S."/>
        </authorList>
    </citation>
    <scope>NUCLEOTIDE SEQUENCE [LARGE SCALE GENOMIC DNA]</scope>
    <source>
        <tissue evidence="2">Leaf</tissue>
    </source>
</reference>
<proteinExistence type="predicted"/>
<accession>A0AAP0GJ87</accession>
<dbReference type="PANTHER" id="PTHR35111">
    <property type="entry name" value="F10A5.9-RELATED"/>
    <property type="match status" value="1"/>
</dbReference>
<dbReference type="EMBL" id="JBCNJP010000815">
    <property type="protein sequence ID" value="KAK9050607.1"/>
    <property type="molecule type" value="Genomic_DNA"/>
</dbReference>
<evidence type="ECO:0000256" key="1">
    <source>
        <dbReference type="SAM" id="MobiDB-lite"/>
    </source>
</evidence>
<keyword evidence="3" id="KW-1185">Reference proteome</keyword>
<sequence length="127" mass="14238">MFNSQTHNFVIQIQGNQQPQTQHQSLQTPNFSAMKIFNRFRRIFMRFMFTIPSSKSSSSSGGGSSGSRRRSSDRPDPPRASCNSSYYSSNTHYDEAISDCIEFFNKSSSSSSPSFSQDGGRYSDAMV</sequence>
<comment type="caution">
    <text evidence="2">The sequence shown here is derived from an EMBL/GenBank/DDBJ whole genome shotgun (WGS) entry which is preliminary data.</text>
</comment>
<evidence type="ECO:0000313" key="2">
    <source>
        <dbReference type="EMBL" id="KAK9050607.1"/>
    </source>
</evidence>
<name>A0AAP0GJ87_9ASTR</name>
<feature type="region of interest" description="Disordered" evidence="1">
    <location>
        <begin position="106"/>
        <end position="127"/>
    </location>
</feature>
<dbReference type="Proteomes" id="UP001408789">
    <property type="component" value="Unassembled WGS sequence"/>
</dbReference>
<evidence type="ECO:0000313" key="3">
    <source>
        <dbReference type="Proteomes" id="UP001408789"/>
    </source>
</evidence>
<feature type="compositionally biased region" description="Low complexity" evidence="1">
    <location>
        <begin position="107"/>
        <end position="116"/>
    </location>
</feature>
<feature type="region of interest" description="Disordered" evidence="1">
    <location>
        <begin position="52"/>
        <end position="88"/>
    </location>
</feature>